<dbReference type="EMBL" id="STGU01000063">
    <property type="protein sequence ID" value="THV27188.1"/>
    <property type="molecule type" value="Genomic_DNA"/>
</dbReference>
<dbReference type="AlphaFoldDB" id="A0A4S8PA86"/>
<keyword evidence="3" id="KW-0227">DNA damage</keyword>
<evidence type="ECO:0000256" key="7">
    <source>
        <dbReference type="SAM" id="MobiDB-lite"/>
    </source>
</evidence>
<evidence type="ECO:0000259" key="8">
    <source>
        <dbReference type="Pfam" id="PF04480"/>
    </source>
</evidence>
<proteinExistence type="inferred from homology"/>
<dbReference type="Gene3D" id="3.40.960.10">
    <property type="entry name" value="VSR Endonuclease"/>
    <property type="match status" value="1"/>
</dbReference>
<dbReference type="GO" id="GO:0016787">
    <property type="term" value="F:hydrolase activity"/>
    <property type="evidence" value="ECO:0007669"/>
    <property type="project" value="UniProtKB-KW"/>
</dbReference>
<comment type="caution">
    <text evidence="9">The sequence shown here is derived from an EMBL/GenBank/DDBJ whole genome shotgun (WGS) entry which is preliminary data.</text>
</comment>
<name>A0A4S8PA86_9HYPH</name>
<protein>
    <submittedName>
        <fullName evidence="9">Very short patch repair endonuclease</fullName>
    </submittedName>
</protein>
<keyword evidence="1" id="KW-0540">Nuclease</keyword>
<accession>A0A4S8PA86</accession>
<evidence type="ECO:0000313" key="9">
    <source>
        <dbReference type="EMBL" id="THV27188.1"/>
    </source>
</evidence>
<dbReference type="NCBIfam" id="TIGR00632">
    <property type="entry name" value="vsr"/>
    <property type="match status" value="1"/>
</dbReference>
<evidence type="ECO:0000256" key="6">
    <source>
        <dbReference type="ARBA" id="ARBA00029466"/>
    </source>
</evidence>
<dbReference type="InterPro" id="IPR011335">
    <property type="entry name" value="Restrct_endonuc-II-like"/>
</dbReference>
<dbReference type="Pfam" id="PF03852">
    <property type="entry name" value="Vsr"/>
    <property type="match status" value="1"/>
</dbReference>
<evidence type="ECO:0000256" key="1">
    <source>
        <dbReference type="ARBA" id="ARBA00022722"/>
    </source>
</evidence>
<keyword evidence="2 9" id="KW-0255">Endonuclease</keyword>
<feature type="region of interest" description="Disordered" evidence="7">
    <location>
        <begin position="137"/>
        <end position="158"/>
    </location>
</feature>
<keyword evidence="4" id="KW-0378">Hydrolase</keyword>
<gene>
    <name evidence="9" type="ORF">FAA86_24295</name>
</gene>
<evidence type="ECO:0000256" key="4">
    <source>
        <dbReference type="ARBA" id="ARBA00022801"/>
    </source>
</evidence>
<evidence type="ECO:0000256" key="2">
    <source>
        <dbReference type="ARBA" id="ARBA00022759"/>
    </source>
</evidence>
<dbReference type="CDD" id="cd00221">
    <property type="entry name" value="Vsr"/>
    <property type="match status" value="1"/>
</dbReference>
<organism evidence="9 10">
    <name type="scientific">Rhizobium rosettiformans W3</name>
    <dbReference type="NCBI Taxonomy" id="538378"/>
    <lineage>
        <taxon>Bacteria</taxon>
        <taxon>Pseudomonadati</taxon>
        <taxon>Pseudomonadota</taxon>
        <taxon>Alphaproteobacteria</taxon>
        <taxon>Hyphomicrobiales</taxon>
        <taxon>Rhizobiaceae</taxon>
        <taxon>Rhizobium/Agrobacterium group</taxon>
        <taxon>Rhizobium</taxon>
    </lineage>
</organism>
<dbReference type="InterPro" id="IPR004603">
    <property type="entry name" value="DNA_mismatch_endonuc_vsr"/>
</dbReference>
<dbReference type="InterPro" id="IPR007569">
    <property type="entry name" value="DUF559"/>
</dbReference>
<dbReference type="SUPFAM" id="SSF52980">
    <property type="entry name" value="Restriction endonuclease-like"/>
    <property type="match status" value="1"/>
</dbReference>
<evidence type="ECO:0000256" key="3">
    <source>
        <dbReference type="ARBA" id="ARBA00022763"/>
    </source>
</evidence>
<dbReference type="GO" id="GO:0004519">
    <property type="term" value="F:endonuclease activity"/>
    <property type="evidence" value="ECO:0007669"/>
    <property type="project" value="UniProtKB-KW"/>
</dbReference>
<evidence type="ECO:0000256" key="5">
    <source>
        <dbReference type="ARBA" id="ARBA00023204"/>
    </source>
</evidence>
<feature type="compositionally biased region" description="Basic and acidic residues" evidence="7">
    <location>
        <begin position="148"/>
        <end position="158"/>
    </location>
</feature>
<dbReference type="Proteomes" id="UP000307378">
    <property type="component" value="Unassembled WGS sequence"/>
</dbReference>
<comment type="similarity">
    <text evidence="6">Belongs to the Vsr family.</text>
</comment>
<reference evidence="9 10" key="1">
    <citation type="submission" date="2019-04" db="EMBL/GenBank/DDBJ databases">
        <title>genome sequence of strain W3.</title>
        <authorList>
            <person name="Gao J."/>
            <person name="Sun J."/>
        </authorList>
    </citation>
    <scope>NUCLEOTIDE SEQUENCE [LARGE SCALE GENOMIC DNA]</scope>
    <source>
        <strain evidence="9 10">W3</strain>
    </source>
</reference>
<evidence type="ECO:0000313" key="10">
    <source>
        <dbReference type="Proteomes" id="UP000307378"/>
    </source>
</evidence>
<sequence length="158" mass="18214">MSLDLQATEAVRRRMQRTARKDNPFERTVRSQLYARKLRYRIHYPIPGMKRTTCDFAFPGMKIAVFLDGCFWHGCEVHPPSVKKNTDFWLSKIARNRTRDACATAHLTELGWTVLRFWEHETVATIADKISATVEAKKMSASPHRGARTLEDVQRPPG</sequence>
<dbReference type="RefSeq" id="WP_136543882.1">
    <property type="nucleotide sequence ID" value="NZ_STGU01000063.1"/>
</dbReference>
<dbReference type="Pfam" id="PF04480">
    <property type="entry name" value="DUF559"/>
    <property type="match status" value="1"/>
</dbReference>
<keyword evidence="5" id="KW-0234">DNA repair</keyword>
<dbReference type="GO" id="GO:0006298">
    <property type="term" value="P:mismatch repair"/>
    <property type="evidence" value="ECO:0007669"/>
    <property type="project" value="InterPro"/>
</dbReference>
<feature type="domain" description="DUF559" evidence="8">
    <location>
        <begin position="95"/>
        <end position="128"/>
    </location>
</feature>